<dbReference type="InterPro" id="IPR028626">
    <property type="entry name" value="Ribosomal_eS28_CS"/>
</dbReference>
<evidence type="ECO:0000256" key="5">
    <source>
        <dbReference type="ARBA" id="ARBA00022980"/>
    </source>
</evidence>
<evidence type="ECO:0000256" key="6">
    <source>
        <dbReference type="ARBA" id="ARBA00023242"/>
    </source>
</evidence>
<organism evidence="8 9">
    <name type="scientific">Populus tomentosa</name>
    <name type="common">Chinese white poplar</name>
    <dbReference type="NCBI Taxonomy" id="118781"/>
    <lineage>
        <taxon>Eukaryota</taxon>
        <taxon>Viridiplantae</taxon>
        <taxon>Streptophyta</taxon>
        <taxon>Embryophyta</taxon>
        <taxon>Tracheophyta</taxon>
        <taxon>Spermatophyta</taxon>
        <taxon>Magnoliopsida</taxon>
        <taxon>eudicotyledons</taxon>
        <taxon>Gunneridae</taxon>
        <taxon>Pentapetalae</taxon>
        <taxon>rosids</taxon>
        <taxon>fabids</taxon>
        <taxon>Malpighiales</taxon>
        <taxon>Salicaceae</taxon>
        <taxon>Saliceae</taxon>
        <taxon>Populus</taxon>
    </lineage>
</organism>
<dbReference type="GO" id="GO:0005737">
    <property type="term" value="C:cytoplasm"/>
    <property type="evidence" value="ECO:0007669"/>
    <property type="project" value="UniProtKB-SubCell"/>
</dbReference>
<keyword evidence="5" id="KW-0689">Ribosomal protein</keyword>
<evidence type="ECO:0008006" key="10">
    <source>
        <dbReference type="Google" id="ProtNLM"/>
    </source>
</evidence>
<dbReference type="GO" id="GO:0006412">
    <property type="term" value="P:translation"/>
    <property type="evidence" value="ECO:0007669"/>
    <property type="project" value="InterPro"/>
</dbReference>
<keyword evidence="4" id="KW-0963">Cytoplasm</keyword>
<dbReference type="GO" id="GO:0005634">
    <property type="term" value="C:nucleus"/>
    <property type="evidence" value="ECO:0007669"/>
    <property type="project" value="UniProtKB-SubCell"/>
</dbReference>
<dbReference type="GO" id="GO:0005840">
    <property type="term" value="C:ribosome"/>
    <property type="evidence" value="ECO:0007669"/>
    <property type="project" value="UniProtKB-KW"/>
</dbReference>
<comment type="subcellular location">
    <subcellularLocation>
        <location evidence="2">Cytoplasm</location>
    </subcellularLocation>
    <subcellularLocation>
        <location evidence="1">Nucleus</location>
    </subcellularLocation>
</comment>
<keyword evidence="6" id="KW-0539">Nucleus</keyword>
<dbReference type="PANTHER" id="PTHR31250:SF38">
    <property type="entry name" value="IQ DOMAIN-CONTAINING PROTEIN IQM6"/>
    <property type="match status" value="1"/>
</dbReference>
<evidence type="ECO:0000256" key="4">
    <source>
        <dbReference type="ARBA" id="ARBA00022490"/>
    </source>
</evidence>
<dbReference type="OrthoDB" id="7344096at2759"/>
<protein>
    <recommendedName>
        <fullName evidence="10">40S ribosomal protein S28</fullName>
    </recommendedName>
</protein>
<dbReference type="GO" id="GO:1990904">
    <property type="term" value="C:ribonucleoprotein complex"/>
    <property type="evidence" value="ECO:0007669"/>
    <property type="project" value="UniProtKB-KW"/>
</dbReference>
<dbReference type="PROSITE" id="PS00961">
    <property type="entry name" value="RIBOSOMAL_S28E"/>
    <property type="match status" value="1"/>
</dbReference>
<evidence type="ECO:0000256" key="7">
    <source>
        <dbReference type="ARBA" id="ARBA00023274"/>
    </source>
</evidence>
<dbReference type="CDD" id="cd04457">
    <property type="entry name" value="S1_S28E"/>
    <property type="match status" value="1"/>
</dbReference>
<sequence length="319" mass="36107">MAEAVVAPPNPEANQDIYDVKLFNRRSFDGINAGKSFSKDAKAQKLSLMHWLEAVDPQHRDGHNLHIYYVKWLHCHSTQPIFYWLDIGAGKEVNLDRCPRSKLQQQCIKYLGPAEREAFEVAVENGRLLYKQSGKLLHTTEGQKDAKWIFVLSTSKTLYVGLKIRGTFNHSSFLAGGATLSAGGLVVEDGVLKAVWPHSGHYHLPTEENFQAFMSFLREHNVDLTDVKVFYAVSIVSVERSDAWSLKTRNTVSGMDSQIKHAVVMKIMGRTGSRGQVTQVRVKFLDDPNRFIMRNVKGPVREGDVLTLLESEREARRLR</sequence>
<dbReference type="EMBL" id="JAAWWB010000031">
    <property type="protein sequence ID" value="KAG6744912.1"/>
    <property type="molecule type" value="Genomic_DNA"/>
</dbReference>
<evidence type="ECO:0000313" key="8">
    <source>
        <dbReference type="EMBL" id="KAG6744912.1"/>
    </source>
</evidence>
<dbReference type="InterPro" id="IPR000289">
    <property type="entry name" value="Ribosomal_eS28"/>
</dbReference>
<proteinExistence type="inferred from homology"/>
<dbReference type="PANTHER" id="PTHR31250">
    <property type="entry name" value="IQ DOMAIN-CONTAINING PROTEIN IQM3"/>
    <property type="match status" value="1"/>
</dbReference>
<evidence type="ECO:0000256" key="2">
    <source>
        <dbReference type="ARBA" id="ARBA00004496"/>
    </source>
</evidence>
<comment type="similarity">
    <text evidence="3">Belongs to the eukaryotic ribosomal protein eS28 family.</text>
</comment>
<evidence type="ECO:0000256" key="3">
    <source>
        <dbReference type="ARBA" id="ARBA00005943"/>
    </source>
</evidence>
<comment type="caution">
    <text evidence="8">The sequence shown here is derived from an EMBL/GenBank/DDBJ whole genome shotgun (WGS) entry which is preliminary data.</text>
</comment>
<keyword evidence="9" id="KW-1185">Reference proteome</keyword>
<name>A0A8X7Y8Q1_POPTO</name>
<dbReference type="GO" id="GO:0003735">
    <property type="term" value="F:structural constituent of ribosome"/>
    <property type="evidence" value="ECO:0007669"/>
    <property type="project" value="InterPro"/>
</dbReference>
<gene>
    <name evidence="8" type="ORF">POTOM_051553</name>
</gene>
<dbReference type="InterPro" id="IPR044159">
    <property type="entry name" value="IQM"/>
</dbReference>
<evidence type="ECO:0000256" key="1">
    <source>
        <dbReference type="ARBA" id="ARBA00004123"/>
    </source>
</evidence>
<dbReference type="HAMAP" id="MF_00292">
    <property type="entry name" value="Ribosomal_eS28"/>
    <property type="match status" value="1"/>
</dbReference>
<dbReference type="FunFam" id="2.40.50.140:FF:000025">
    <property type="entry name" value="40S ribosomal protein S28"/>
    <property type="match status" value="1"/>
</dbReference>
<dbReference type="AlphaFoldDB" id="A0A8X7Y8Q1"/>
<dbReference type="Pfam" id="PF01200">
    <property type="entry name" value="Ribosomal_S28e"/>
    <property type="match status" value="1"/>
</dbReference>
<reference evidence="8" key="1">
    <citation type="journal article" date="2020" name="bioRxiv">
        <title>Hybrid origin of Populus tomentosa Carr. identified through genome sequencing and phylogenomic analysis.</title>
        <authorList>
            <person name="An X."/>
            <person name="Gao K."/>
            <person name="Chen Z."/>
            <person name="Li J."/>
            <person name="Yang X."/>
            <person name="Yang X."/>
            <person name="Zhou J."/>
            <person name="Guo T."/>
            <person name="Zhao T."/>
            <person name="Huang S."/>
            <person name="Miao D."/>
            <person name="Khan W.U."/>
            <person name="Rao P."/>
            <person name="Ye M."/>
            <person name="Lei B."/>
            <person name="Liao W."/>
            <person name="Wang J."/>
            <person name="Ji L."/>
            <person name="Li Y."/>
            <person name="Guo B."/>
            <person name="Mustafa N.S."/>
            <person name="Li S."/>
            <person name="Yun Q."/>
            <person name="Keller S.R."/>
            <person name="Mao J."/>
            <person name="Zhang R."/>
            <person name="Strauss S.H."/>
        </authorList>
    </citation>
    <scope>NUCLEOTIDE SEQUENCE</scope>
    <source>
        <strain evidence="8">GM15</strain>
        <tissue evidence="8">Leaf</tissue>
    </source>
</reference>
<evidence type="ECO:0000313" key="9">
    <source>
        <dbReference type="Proteomes" id="UP000886885"/>
    </source>
</evidence>
<keyword evidence="7" id="KW-0687">Ribonucleoprotein</keyword>
<accession>A0A8X7Y8Q1</accession>
<dbReference type="Proteomes" id="UP000886885">
    <property type="component" value="Chromosome 16A"/>
</dbReference>